<proteinExistence type="predicted"/>
<feature type="domain" description="Integrase catalytic" evidence="3">
    <location>
        <begin position="218"/>
        <end position="393"/>
    </location>
</feature>
<comment type="function">
    <text evidence="1">Involved in the transposition of the insertion sequence.</text>
</comment>
<protein>
    <submittedName>
        <fullName evidence="4">IS3-like element ISAar40 family transposase</fullName>
    </submittedName>
</protein>
<dbReference type="PROSITE" id="PS50994">
    <property type="entry name" value="INTEGRASE"/>
    <property type="match status" value="1"/>
</dbReference>
<dbReference type="NCBIfam" id="NF033516">
    <property type="entry name" value="transpos_IS3"/>
    <property type="match status" value="1"/>
</dbReference>
<evidence type="ECO:0000259" key="3">
    <source>
        <dbReference type="PROSITE" id="PS50994"/>
    </source>
</evidence>
<dbReference type="Pfam" id="PF13333">
    <property type="entry name" value="rve_2"/>
    <property type="match status" value="1"/>
</dbReference>
<dbReference type="InterPro" id="IPR009057">
    <property type="entry name" value="Homeodomain-like_sf"/>
</dbReference>
<dbReference type="InterPro" id="IPR025948">
    <property type="entry name" value="HTH-like_dom"/>
</dbReference>
<comment type="caution">
    <text evidence="4">The sequence shown here is derived from an EMBL/GenBank/DDBJ whole genome shotgun (WGS) entry which is preliminary data.</text>
</comment>
<dbReference type="InterPro" id="IPR036397">
    <property type="entry name" value="RNaseH_sf"/>
</dbReference>
<dbReference type="GO" id="GO:0015074">
    <property type="term" value="P:DNA integration"/>
    <property type="evidence" value="ECO:0007669"/>
    <property type="project" value="InterPro"/>
</dbReference>
<dbReference type="SUPFAM" id="SSF46689">
    <property type="entry name" value="Homeodomain-like"/>
    <property type="match status" value="1"/>
</dbReference>
<dbReference type="PANTHER" id="PTHR46889">
    <property type="entry name" value="TRANSPOSASE INSF FOR INSERTION SEQUENCE IS3B-RELATED"/>
    <property type="match status" value="1"/>
</dbReference>
<feature type="region of interest" description="Disordered" evidence="2">
    <location>
        <begin position="50"/>
        <end position="69"/>
    </location>
</feature>
<dbReference type="Pfam" id="PF00665">
    <property type="entry name" value="rve"/>
    <property type="match status" value="1"/>
</dbReference>
<dbReference type="Proteomes" id="UP000235739">
    <property type="component" value="Unassembled WGS sequence"/>
</dbReference>
<dbReference type="Gene3D" id="1.10.10.60">
    <property type="entry name" value="Homeodomain-like"/>
    <property type="match status" value="1"/>
</dbReference>
<evidence type="ECO:0000256" key="1">
    <source>
        <dbReference type="ARBA" id="ARBA00002286"/>
    </source>
</evidence>
<dbReference type="Gene3D" id="3.30.420.10">
    <property type="entry name" value="Ribonuclease H-like superfamily/Ribonuclease H"/>
    <property type="match status" value="1"/>
</dbReference>
<dbReference type="PANTHER" id="PTHR46889:SF4">
    <property type="entry name" value="TRANSPOSASE INSO FOR INSERTION SEQUENCE ELEMENT IS911B-RELATED"/>
    <property type="match status" value="1"/>
</dbReference>
<sequence>MSNMKKQRRSFTEEYRREAAGLVIDTGRTISAVAKELNLGEQTLGTWVKKERSRRGLDGEPTGALDESEREELKRLRKEVFELREDNRFPGKSSVLLRVEATSVERFELMHALKDEFALTRMASLLHVSKSGYYAWRQRQSAGPSPRGAAQRARDVKVAKVFNDSHQTYGAPRVAAQLAREGSPADPKTVAASMLRQGIEGISPRKFTPVTMIQGVDTYHLPDRVRRQWDQGTLDKVWTSDITYLRINEGWLYLCAVRDGCSRRVLGWALDSVQNTDLVERALRMARTLRGQIPGQVVFHADRGSQFTSAQLHEVAVELDLLQSVGRTGVCWDNAMSESFWSTLKTEFYDRYRWATRADAKQKVAWWIEDFYNRRRLHSSLGMVPPVEFEQKLRGQQERVEQHRTVLTLAA</sequence>
<dbReference type="Pfam" id="PF01527">
    <property type="entry name" value="HTH_Tnp_1"/>
    <property type="match status" value="1"/>
</dbReference>
<dbReference type="InterPro" id="IPR050900">
    <property type="entry name" value="Transposase_IS3/IS150/IS904"/>
</dbReference>
<name>A0A2N7RY15_9MICC</name>
<dbReference type="InterPro" id="IPR048020">
    <property type="entry name" value="Transpos_IS3"/>
</dbReference>
<dbReference type="InterPro" id="IPR012337">
    <property type="entry name" value="RNaseH-like_sf"/>
</dbReference>
<organism evidence="4 5">
    <name type="scientific">Glutamicibacter arilaitensis</name>
    <dbReference type="NCBI Taxonomy" id="256701"/>
    <lineage>
        <taxon>Bacteria</taxon>
        <taxon>Bacillati</taxon>
        <taxon>Actinomycetota</taxon>
        <taxon>Actinomycetes</taxon>
        <taxon>Micrococcales</taxon>
        <taxon>Micrococcaceae</taxon>
        <taxon>Glutamicibacter</taxon>
    </lineage>
</organism>
<dbReference type="Pfam" id="PF13276">
    <property type="entry name" value="HTH_21"/>
    <property type="match status" value="1"/>
</dbReference>
<dbReference type="InterPro" id="IPR001584">
    <property type="entry name" value="Integrase_cat-core"/>
</dbReference>
<evidence type="ECO:0000256" key="2">
    <source>
        <dbReference type="SAM" id="MobiDB-lite"/>
    </source>
</evidence>
<dbReference type="InterPro" id="IPR002514">
    <property type="entry name" value="Transposase_8"/>
</dbReference>
<dbReference type="GO" id="GO:0006313">
    <property type="term" value="P:DNA transposition"/>
    <property type="evidence" value="ECO:0007669"/>
    <property type="project" value="InterPro"/>
</dbReference>
<dbReference type="SUPFAM" id="SSF53098">
    <property type="entry name" value="Ribonuclease H-like"/>
    <property type="match status" value="1"/>
</dbReference>
<reference evidence="4 5" key="1">
    <citation type="journal article" date="2017" name="Elife">
        <title>Extensive horizontal gene transfer in cheese-associated bacteria.</title>
        <authorList>
            <person name="Bonham K.S."/>
            <person name="Wolfe B.E."/>
            <person name="Dutton R.J."/>
        </authorList>
    </citation>
    <scope>NUCLEOTIDE SEQUENCE [LARGE SCALE GENOMIC DNA]</scope>
    <source>
        <strain evidence="4 5">JB182</strain>
    </source>
</reference>
<dbReference type="AlphaFoldDB" id="A0A2N7RY15"/>
<evidence type="ECO:0000313" key="5">
    <source>
        <dbReference type="Proteomes" id="UP000235739"/>
    </source>
</evidence>
<dbReference type="GO" id="GO:0003677">
    <property type="term" value="F:DNA binding"/>
    <property type="evidence" value="ECO:0007669"/>
    <property type="project" value="InterPro"/>
</dbReference>
<dbReference type="GO" id="GO:0004803">
    <property type="term" value="F:transposase activity"/>
    <property type="evidence" value="ECO:0007669"/>
    <property type="project" value="InterPro"/>
</dbReference>
<dbReference type="RefSeq" id="WP_102598982.1">
    <property type="nucleotide sequence ID" value="NZ_PNQX01000003.1"/>
</dbReference>
<dbReference type="EMBL" id="PNQX01000003">
    <property type="protein sequence ID" value="PMQ18782.1"/>
    <property type="molecule type" value="Genomic_DNA"/>
</dbReference>
<gene>
    <name evidence="4" type="ORF">CIK84_15405</name>
</gene>
<evidence type="ECO:0000313" key="4">
    <source>
        <dbReference type="EMBL" id="PMQ18782.1"/>
    </source>
</evidence>
<accession>A0A2N7RY15</accession>